<organism evidence="1 2">
    <name type="scientific">Pseudorhizobium flavum</name>
    <dbReference type="NCBI Taxonomy" id="1335061"/>
    <lineage>
        <taxon>Bacteria</taxon>
        <taxon>Pseudomonadati</taxon>
        <taxon>Pseudomonadota</taxon>
        <taxon>Alphaproteobacteria</taxon>
        <taxon>Hyphomicrobiales</taxon>
        <taxon>Rhizobiaceae</taxon>
        <taxon>Rhizobium/Agrobacterium group</taxon>
        <taxon>Pseudorhizobium</taxon>
    </lineage>
</organism>
<dbReference type="EMBL" id="JACHEJ010000044">
    <property type="protein sequence ID" value="MBB6182595.1"/>
    <property type="molecule type" value="Genomic_DNA"/>
</dbReference>
<gene>
    <name evidence="1" type="ORF">HNQ75_004584</name>
</gene>
<accession>A0A7W9Z212</accession>
<evidence type="ECO:0000313" key="1">
    <source>
        <dbReference type="EMBL" id="MBB6182595.1"/>
    </source>
</evidence>
<sequence length="152" mass="17042">MFIFDLQSKEVYVPSAFFALPGASQQEQFLLLPRMFRATRYHDLLERAPRPLYHTFPLSKANDCSSRIMGKRVHPRPTWTLILRDGSRHQIEAAVTFEIFAGVTKVAATHIGGDPEAIAKAFSEGEAAIEGANGKRYRVAVEKIGRGWRIIG</sequence>
<keyword evidence="2" id="KW-1185">Reference proteome</keyword>
<evidence type="ECO:0000313" key="2">
    <source>
        <dbReference type="Proteomes" id="UP000535501"/>
    </source>
</evidence>
<dbReference type="AlphaFoldDB" id="A0A7W9Z212"/>
<protein>
    <submittedName>
        <fullName evidence="1">Uncharacterized protein</fullName>
    </submittedName>
</protein>
<comment type="caution">
    <text evidence="1">The sequence shown here is derived from an EMBL/GenBank/DDBJ whole genome shotgun (WGS) entry which is preliminary data.</text>
</comment>
<proteinExistence type="predicted"/>
<reference evidence="1 2" key="1">
    <citation type="submission" date="2020-08" db="EMBL/GenBank/DDBJ databases">
        <title>Genomic Encyclopedia of Type Strains, Phase IV (KMG-IV): sequencing the most valuable type-strain genomes for metagenomic binning, comparative biology and taxonomic classification.</title>
        <authorList>
            <person name="Goeker M."/>
        </authorList>
    </citation>
    <scope>NUCLEOTIDE SEQUENCE [LARGE SCALE GENOMIC DNA]</scope>
    <source>
        <strain evidence="1 2">DSM 102134</strain>
    </source>
</reference>
<name>A0A7W9Z212_9HYPH</name>
<dbReference type="Proteomes" id="UP000535501">
    <property type="component" value="Unassembled WGS sequence"/>
</dbReference>